<dbReference type="SUPFAM" id="SSF46689">
    <property type="entry name" value="Homeodomain-like"/>
    <property type="match status" value="1"/>
</dbReference>
<evidence type="ECO:0000256" key="2">
    <source>
        <dbReference type="PROSITE-ProRule" id="PRU00335"/>
    </source>
</evidence>
<dbReference type="InterPro" id="IPR001647">
    <property type="entry name" value="HTH_TetR"/>
</dbReference>
<evidence type="ECO:0000313" key="5">
    <source>
        <dbReference type="Proteomes" id="UP001165962"/>
    </source>
</evidence>
<dbReference type="PROSITE" id="PS50977">
    <property type="entry name" value="HTH_TETR_2"/>
    <property type="match status" value="1"/>
</dbReference>
<comment type="caution">
    <text evidence="4">The sequence shown here is derived from an EMBL/GenBank/DDBJ whole genome shotgun (WGS) entry which is preliminary data.</text>
</comment>
<gene>
    <name evidence="4" type="ORF">G9U52_32600</name>
</gene>
<name>A0ABX0JKR9_9BACL</name>
<dbReference type="PANTHER" id="PTHR43479:SF7">
    <property type="entry name" value="TETR-FAMILY TRANSCRIPTIONAL REGULATOR"/>
    <property type="match status" value="1"/>
</dbReference>
<dbReference type="PANTHER" id="PTHR43479">
    <property type="entry name" value="ACREF/ENVCD OPERON REPRESSOR-RELATED"/>
    <property type="match status" value="1"/>
</dbReference>
<accession>A0ABX0JKR9</accession>
<evidence type="ECO:0000256" key="1">
    <source>
        <dbReference type="ARBA" id="ARBA00023125"/>
    </source>
</evidence>
<dbReference type="EMBL" id="JAAOIW010000020">
    <property type="protein sequence ID" value="NHN34530.1"/>
    <property type="molecule type" value="Genomic_DNA"/>
</dbReference>
<organism evidence="4 5">
    <name type="scientific">Paenibacillus agricola</name>
    <dbReference type="NCBI Taxonomy" id="2716264"/>
    <lineage>
        <taxon>Bacteria</taxon>
        <taxon>Bacillati</taxon>
        <taxon>Bacillota</taxon>
        <taxon>Bacilli</taxon>
        <taxon>Bacillales</taxon>
        <taxon>Paenibacillaceae</taxon>
        <taxon>Paenibacillus</taxon>
    </lineage>
</organism>
<dbReference type="PRINTS" id="PR00455">
    <property type="entry name" value="HTHTETR"/>
</dbReference>
<dbReference type="Gene3D" id="1.10.357.10">
    <property type="entry name" value="Tetracycline Repressor, domain 2"/>
    <property type="match status" value="1"/>
</dbReference>
<keyword evidence="1 2" id="KW-0238">DNA-binding</keyword>
<reference evidence="4" key="1">
    <citation type="submission" date="2020-03" db="EMBL/GenBank/DDBJ databases">
        <title>Draft sequencing of Paenibacilllus sp. S3N08.</title>
        <authorList>
            <person name="Kim D.-U."/>
        </authorList>
    </citation>
    <scope>NUCLEOTIDE SEQUENCE</scope>
    <source>
        <strain evidence="4">S3N08</strain>
    </source>
</reference>
<sequence length="204" mass="23607">MVNQKDPRVLRTRQLIREAFRDLLRNKGFDAITIKDIAQRATINRATLYAHYEDKYALLEEITEQAFHEMIPEQVLNAREFTGEICRQLILLTHHYIVKFYQICRLDSQSTAVDEKVKKMLQQIIESIFLKGDSLHIADRHHTKIISAMTGSAIYGAAHYWLIVGEKDRTDLLVDIVRPYVMNGLGLYRNCDEYLNDSPTAPLG</sequence>
<feature type="DNA-binding region" description="H-T-H motif" evidence="2">
    <location>
        <begin position="33"/>
        <end position="52"/>
    </location>
</feature>
<feature type="domain" description="HTH tetR-type" evidence="3">
    <location>
        <begin position="10"/>
        <end position="70"/>
    </location>
</feature>
<protein>
    <submittedName>
        <fullName evidence="4">TetR/AcrR family transcriptional regulator</fullName>
    </submittedName>
</protein>
<proteinExistence type="predicted"/>
<dbReference type="InterPro" id="IPR009057">
    <property type="entry name" value="Homeodomain-like_sf"/>
</dbReference>
<dbReference type="Pfam" id="PF00440">
    <property type="entry name" value="TetR_N"/>
    <property type="match status" value="1"/>
</dbReference>
<dbReference type="Proteomes" id="UP001165962">
    <property type="component" value="Unassembled WGS sequence"/>
</dbReference>
<evidence type="ECO:0000259" key="3">
    <source>
        <dbReference type="PROSITE" id="PS50977"/>
    </source>
</evidence>
<keyword evidence="5" id="KW-1185">Reference proteome</keyword>
<dbReference type="InterPro" id="IPR050624">
    <property type="entry name" value="HTH-type_Tx_Regulator"/>
</dbReference>
<evidence type="ECO:0000313" key="4">
    <source>
        <dbReference type="EMBL" id="NHN34530.1"/>
    </source>
</evidence>